<dbReference type="InterPro" id="IPR003651">
    <property type="entry name" value="Endonuclease3_FeS-loop_motif"/>
</dbReference>
<evidence type="ECO:0000256" key="14">
    <source>
        <dbReference type="RuleBase" id="RU365096"/>
    </source>
</evidence>
<evidence type="ECO:0000256" key="3">
    <source>
        <dbReference type="ARBA" id="ARBA00008343"/>
    </source>
</evidence>
<dbReference type="Proteomes" id="UP000003195">
    <property type="component" value="Unassembled WGS sequence"/>
</dbReference>
<dbReference type="FunFam" id="1.10.340.30:FF:000002">
    <property type="entry name" value="Adenine DNA glycosylase"/>
    <property type="match status" value="1"/>
</dbReference>
<evidence type="ECO:0000313" key="17">
    <source>
        <dbReference type="Proteomes" id="UP000003195"/>
    </source>
</evidence>
<accession>E2ZC25</accession>
<organism evidence="16 17">
    <name type="scientific">Megasphaera micronuciformis F0359</name>
    <dbReference type="NCBI Taxonomy" id="706434"/>
    <lineage>
        <taxon>Bacteria</taxon>
        <taxon>Bacillati</taxon>
        <taxon>Bacillota</taxon>
        <taxon>Negativicutes</taxon>
        <taxon>Veillonellales</taxon>
        <taxon>Veillonellaceae</taxon>
        <taxon>Megasphaera</taxon>
    </lineage>
</organism>
<dbReference type="STRING" id="706434.HMPREF9429_01195"/>
<reference evidence="16 17" key="1">
    <citation type="submission" date="2010-08" db="EMBL/GenBank/DDBJ databases">
        <authorList>
            <person name="Weinstock G."/>
            <person name="Sodergren E."/>
            <person name="Clifton S."/>
            <person name="Fulton L."/>
            <person name="Fulton B."/>
            <person name="Courtney L."/>
            <person name="Fronick C."/>
            <person name="Harrison M."/>
            <person name="Strong C."/>
            <person name="Farmer C."/>
            <person name="Delahaunty K."/>
            <person name="Markovic C."/>
            <person name="Hall O."/>
            <person name="Minx P."/>
            <person name="Tomlinson C."/>
            <person name="Mitreva M."/>
            <person name="Hou S."/>
            <person name="Chen J."/>
            <person name="Wollam A."/>
            <person name="Pepin K.H."/>
            <person name="Johnson M."/>
            <person name="Bhonagiri V."/>
            <person name="Zhang X."/>
            <person name="Suruliraj S."/>
            <person name="Warren W."/>
            <person name="Chinwalla A."/>
            <person name="Mardis E.R."/>
            <person name="Wilson R.K."/>
        </authorList>
    </citation>
    <scope>NUCLEOTIDE SEQUENCE [LARGE SCALE GENOMIC DNA]</scope>
    <source>
        <strain evidence="16 17">F0359</strain>
    </source>
</reference>
<feature type="domain" description="HhH-GPD" evidence="15">
    <location>
        <begin position="41"/>
        <end position="192"/>
    </location>
</feature>
<evidence type="ECO:0000256" key="11">
    <source>
        <dbReference type="ARBA" id="ARBA00023014"/>
    </source>
</evidence>
<dbReference type="SMART" id="SM00478">
    <property type="entry name" value="ENDO3c"/>
    <property type="match status" value="1"/>
</dbReference>
<dbReference type="Gene3D" id="3.90.79.10">
    <property type="entry name" value="Nucleoside Triphosphate Pyrophosphohydrolase"/>
    <property type="match status" value="1"/>
</dbReference>
<dbReference type="eggNOG" id="COG1194">
    <property type="taxonomic scope" value="Bacteria"/>
</dbReference>
<dbReference type="InterPro" id="IPR029119">
    <property type="entry name" value="MutY_C"/>
</dbReference>
<dbReference type="InterPro" id="IPR044298">
    <property type="entry name" value="MIG/MutY"/>
</dbReference>
<dbReference type="EC" id="3.2.2.31" evidence="4 14"/>
<evidence type="ECO:0000256" key="10">
    <source>
        <dbReference type="ARBA" id="ARBA00023004"/>
    </source>
</evidence>
<protein>
    <recommendedName>
        <fullName evidence="5 14">Adenine DNA glycosylase</fullName>
        <ecNumber evidence="4 14">3.2.2.31</ecNumber>
    </recommendedName>
</protein>
<keyword evidence="10 14" id="KW-0408">Iron</keyword>
<dbReference type="GO" id="GO:0046872">
    <property type="term" value="F:metal ion binding"/>
    <property type="evidence" value="ECO:0007669"/>
    <property type="project" value="UniProtKB-UniRule"/>
</dbReference>
<keyword evidence="11" id="KW-0411">Iron-sulfur</keyword>
<dbReference type="GO" id="GO:0035485">
    <property type="term" value="F:adenine/guanine mispair binding"/>
    <property type="evidence" value="ECO:0007669"/>
    <property type="project" value="TreeGrafter"/>
</dbReference>
<dbReference type="PANTHER" id="PTHR42944">
    <property type="entry name" value="ADENINE DNA GLYCOSYLASE"/>
    <property type="match status" value="1"/>
</dbReference>
<dbReference type="GO" id="GO:0006298">
    <property type="term" value="P:mismatch repair"/>
    <property type="evidence" value="ECO:0007669"/>
    <property type="project" value="TreeGrafter"/>
</dbReference>
<keyword evidence="8 14" id="KW-0227">DNA damage</keyword>
<sequence length="352" mass="39871">MKNSDKWPLLLLEWFSKNRRPLPWRSEGKRDPYAVWVSEVMSQQTKVETVKPYYESWMEQFPSVAELAAADEQDVLRQWQGLGYYSRAKNLLTAVREVQNKYGGVIPSEKAELLTLKGVGDYTAGAISSLAYNRPVAAVDGNVLRVLARLYKIEENILSTNVKKEVTRLVESQIPPGRAGDFNEALMEFGAVICIPKYPRCSDCPLADFCEAKAAGMETVLPVRLASKKQTEEKYAVLVCRRNKSVLVRQRPDRGLLASMWEFPAVRGEEGRAEEKLKDLMASVGISVFIEPEIVMKIKHVFSHKKWHLSVYEGQYTGGNLTEKEKWQWLPVCEYTSLPWAGPHGKITALLS</sequence>
<dbReference type="Gene3D" id="1.10.340.30">
    <property type="entry name" value="Hypothetical protein, domain 2"/>
    <property type="match status" value="1"/>
</dbReference>
<evidence type="ECO:0000256" key="5">
    <source>
        <dbReference type="ARBA" id="ARBA00022023"/>
    </source>
</evidence>
<evidence type="ECO:0000256" key="2">
    <source>
        <dbReference type="ARBA" id="ARBA00002933"/>
    </source>
</evidence>
<evidence type="ECO:0000256" key="13">
    <source>
        <dbReference type="ARBA" id="ARBA00023295"/>
    </source>
</evidence>
<dbReference type="GO" id="GO:0000701">
    <property type="term" value="F:purine-specific mismatch base pair DNA N-glycosylase activity"/>
    <property type="evidence" value="ECO:0007669"/>
    <property type="project" value="UniProtKB-EC"/>
</dbReference>
<evidence type="ECO:0000256" key="12">
    <source>
        <dbReference type="ARBA" id="ARBA00023204"/>
    </source>
</evidence>
<evidence type="ECO:0000259" key="15">
    <source>
        <dbReference type="SMART" id="SM00478"/>
    </source>
</evidence>
<evidence type="ECO:0000313" key="16">
    <source>
        <dbReference type="EMBL" id="EFQ04012.1"/>
    </source>
</evidence>
<gene>
    <name evidence="16" type="primary">mutY</name>
    <name evidence="16" type="ORF">HMPREF9429_01195</name>
</gene>
<name>E2ZC25_9FIRM</name>
<dbReference type="GO" id="GO:0034039">
    <property type="term" value="F:8-oxo-7,8-dihydroguanine DNA N-glycosylase activity"/>
    <property type="evidence" value="ECO:0007669"/>
    <property type="project" value="TreeGrafter"/>
</dbReference>
<dbReference type="InterPro" id="IPR003265">
    <property type="entry name" value="HhH-GPD_domain"/>
</dbReference>
<dbReference type="RefSeq" id="WP_006942325.1">
    <property type="nucleotide sequence ID" value="NZ_GL538208.1"/>
</dbReference>
<dbReference type="SMART" id="SM00525">
    <property type="entry name" value="FES"/>
    <property type="match status" value="1"/>
</dbReference>
<keyword evidence="9 16" id="KW-0378">Hydrolase</keyword>
<dbReference type="GO" id="GO:0032357">
    <property type="term" value="F:oxidized purine DNA binding"/>
    <property type="evidence" value="ECO:0007669"/>
    <property type="project" value="TreeGrafter"/>
</dbReference>
<proteinExistence type="inferred from homology"/>
<keyword evidence="17" id="KW-1185">Reference proteome</keyword>
<dbReference type="CDD" id="cd03431">
    <property type="entry name" value="NUDIX_DNA_Glycosylase_C-MutY"/>
    <property type="match status" value="1"/>
</dbReference>
<dbReference type="InterPro" id="IPR015797">
    <property type="entry name" value="NUDIX_hydrolase-like_dom_sf"/>
</dbReference>
<dbReference type="InterPro" id="IPR005760">
    <property type="entry name" value="A/G_AdeGlyc_MutY"/>
</dbReference>
<comment type="similarity">
    <text evidence="3 14">Belongs to the Nth/MutY family.</text>
</comment>
<dbReference type="EMBL" id="AECS01000037">
    <property type="protein sequence ID" value="EFQ04012.1"/>
    <property type="molecule type" value="Genomic_DNA"/>
</dbReference>
<keyword evidence="13 14" id="KW-0326">Glycosidase</keyword>
<dbReference type="PANTHER" id="PTHR42944:SF1">
    <property type="entry name" value="ADENINE DNA GLYCOSYLASE"/>
    <property type="match status" value="1"/>
</dbReference>
<keyword evidence="12" id="KW-0234">DNA repair</keyword>
<comment type="caution">
    <text evidence="16">The sequence shown here is derived from an EMBL/GenBank/DDBJ whole genome shotgun (WGS) entry which is preliminary data.</text>
</comment>
<dbReference type="InterPro" id="IPR011257">
    <property type="entry name" value="DNA_glycosylase"/>
</dbReference>
<dbReference type="NCBIfam" id="TIGR01084">
    <property type="entry name" value="mutY"/>
    <property type="match status" value="1"/>
</dbReference>
<dbReference type="CDD" id="cd00056">
    <property type="entry name" value="ENDO3c"/>
    <property type="match status" value="1"/>
</dbReference>
<comment type="function">
    <text evidence="2">Adenine glycosylase active on G-A mispairs. MutY also corrects error-prone DNA synthesis past GO lesions which are due to the oxidatively damaged form of guanine: 7,8-dihydro-8-oxoguanine (8-oxo-dGTP).</text>
</comment>
<evidence type="ECO:0000256" key="6">
    <source>
        <dbReference type="ARBA" id="ARBA00022485"/>
    </source>
</evidence>
<evidence type="ECO:0000256" key="4">
    <source>
        <dbReference type="ARBA" id="ARBA00012045"/>
    </source>
</evidence>
<keyword evidence="6" id="KW-0004">4Fe-4S</keyword>
<dbReference type="GO" id="GO:0051539">
    <property type="term" value="F:4 iron, 4 sulfur cluster binding"/>
    <property type="evidence" value="ECO:0007669"/>
    <property type="project" value="UniProtKB-UniRule"/>
</dbReference>
<comment type="catalytic activity">
    <reaction evidence="1 14">
        <text>Hydrolyzes free adenine bases from 7,8-dihydro-8-oxoguanine:adenine mismatched double-stranded DNA, leaving an apurinic site.</text>
        <dbReference type="EC" id="3.2.2.31"/>
    </reaction>
</comment>
<keyword evidence="7" id="KW-0479">Metal-binding</keyword>
<dbReference type="Gene3D" id="1.10.1670.10">
    <property type="entry name" value="Helix-hairpin-Helix base-excision DNA repair enzymes (C-terminal)"/>
    <property type="match status" value="1"/>
</dbReference>
<dbReference type="AlphaFoldDB" id="E2ZC25"/>
<dbReference type="Pfam" id="PF00730">
    <property type="entry name" value="HhH-GPD"/>
    <property type="match status" value="1"/>
</dbReference>
<evidence type="ECO:0000256" key="9">
    <source>
        <dbReference type="ARBA" id="ARBA00022801"/>
    </source>
</evidence>
<dbReference type="InterPro" id="IPR023170">
    <property type="entry name" value="HhH_base_excis_C"/>
</dbReference>
<evidence type="ECO:0000256" key="1">
    <source>
        <dbReference type="ARBA" id="ARBA00000843"/>
    </source>
</evidence>
<evidence type="ECO:0000256" key="7">
    <source>
        <dbReference type="ARBA" id="ARBA00022723"/>
    </source>
</evidence>
<dbReference type="SUPFAM" id="SSF55811">
    <property type="entry name" value="Nudix"/>
    <property type="match status" value="1"/>
</dbReference>
<dbReference type="Pfam" id="PF14815">
    <property type="entry name" value="NUDIX_4"/>
    <property type="match status" value="1"/>
</dbReference>
<comment type="cofactor">
    <cofactor evidence="14">
        <name>[4Fe-4S] cluster</name>
        <dbReference type="ChEBI" id="CHEBI:49883"/>
    </cofactor>
    <text evidence="14">Binds 1 [4Fe-4S] cluster.</text>
</comment>
<evidence type="ECO:0000256" key="8">
    <source>
        <dbReference type="ARBA" id="ARBA00022763"/>
    </source>
</evidence>
<dbReference type="HOGENOM" id="CLU_012862_0_3_9"/>
<dbReference type="GO" id="GO:0006284">
    <property type="term" value="P:base-excision repair"/>
    <property type="evidence" value="ECO:0007669"/>
    <property type="project" value="UniProtKB-UniRule"/>
</dbReference>
<dbReference type="SUPFAM" id="SSF48150">
    <property type="entry name" value="DNA-glycosylase"/>
    <property type="match status" value="1"/>
</dbReference>